<keyword evidence="6 9" id="KW-0812">Transmembrane</keyword>
<keyword evidence="5" id="KW-0997">Cell inner membrane</keyword>
<keyword evidence="8 9" id="KW-0472">Membrane</keyword>
<evidence type="ECO:0000256" key="7">
    <source>
        <dbReference type="ARBA" id="ARBA00022989"/>
    </source>
</evidence>
<evidence type="ECO:0000256" key="4">
    <source>
        <dbReference type="ARBA" id="ARBA00022475"/>
    </source>
</evidence>
<feature type="transmembrane region" description="Helical" evidence="9">
    <location>
        <begin position="52"/>
        <end position="76"/>
    </location>
</feature>
<dbReference type="KEGG" id="rhf:EUB48_10120"/>
<dbReference type="InterPro" id="IPR005495">
    <property type="entry name" value="LptG/LptF_permease"/>
</dbReference>
<dbReference type="GO" id="GO:0043190">
    <property type="term" value="C:ATP-binding cassette (ABC) transporter complex"/>
    <property type="evidence" value="ECO:0007669"/>
    <property type="project" value="InterPro"/>
</dbReference>
<keyword evidence="3" id="KW-0813">Transport</keyword>
<evidence type="ECO:0000256" key="8">
    <source>
        <dbReference type="ARBA" id="ARBA00023136"/>
    </source>
</evidence>
<comment type="subcellular location">
    <subcellularLocation>
        <location evidence="1">Cell inner membrane</location>
        <topology evidence="1">Multi-pass membrane protein</topology>
    </subcellularLocation>
</comment>
<evidence type="ECO:0000256" key="1">
    <source>
        <dbReference type="ARBA" id="ARBA00004429"/>
    </source>
</evidence>
<feature type="transmembrane region" description="Helical" evidence="9">
    <location>
        <begin position="265"/>
        <end position="286"/>
    </location>
</feature>
<sequence>MLFHSSIRKELARSFGATLVVLSTVVVTMMLIRTLGQASRGSVNPADVLMVMGYTVLGHLTTILTLSLFIAIVSTLSRMYRDSEMAIWFASGRGLASFLSPLLRFALPILIVIALLAVFVWPWANQQIQDMRDHYETRGDLDRVVPGQFQESAGGRRVFFVDKNTGAGKAGSNIFISDTENNKQTVTSARSGRIDNIGNDRFLILEHGQRLESETTKPDITLSEFEEYGIRIGEKVLGVQEAAPPKTLSTATLMRKPTPDYLGELSFRFGLALAAVNFVLIGLGVSSVNPRMGRNGNLAFAFFAFVAYYNLLNLGQSWIGDGKTTFGGMMLAAHGGTFVLAWLWLLKRHNNWTLRAALRRRERRGTKPVGSTT</sequence>
<dbReference type="PANTHER" id="PTHR33529:SF7">
    <property type="entry name" value="LIPOPOLYSACCHARIDE EXPORT SYSTEM PERMEASE PROTEIN LPTF"/>
    <property type="match status" value="1"/>
</dbReference>
<keyword evidence="11" id="KW-1185">Reference proteome</keyword>
<reference evidence="10 11" key="1">
    <citation type="submission" date="2019-01" db="EMBL/GenBank/DDBJ databases">
        <title>Genomic insights into a novel species Rhodoferax sp.</title>
        <authorList>
            <person name="Jin L."/>
        </authorList>
    </citation>
    <scope>NUCLEOTIDE SEQUENCE [LARGE SCALE GENOMIC DNA]</scope>
    <source>
        <strain evidence="10 11">CHu59-6-5</strain>
    </source>
</reference>
<name>A0A515DB20_9BURK</name>
<dbReference type="PANTHER" id="PTHR33529">
    <property type="entry name" value="SLR0882 PROTEIN-RELATED"/>
    <property type="match status" value="1"/>
</dbReference>
<evidence type="ECO:0000256" key="2">
    <source>
        <dbReference type="ARBA" id="ARBA00014213"/>
    </source>
</evidence>
<dbReference type="OrthoDB" id="9778062at2"/>
<keyword evidence="4" id="KW-1003">Cell membrane</keyword>
<evidence type="ECO:0000313" key="11">
    <source>
        <dbReference type="Proteomes" id="UP000316798"/>
    </source>
</evidence>
<keyword evidence="7 9" id="KW-1133">Transmembrane helix</keyword>
<evidence type="ECO:0000256" key="9">
    <source>
        <dbReference type="SAM" id="Phobius"/>
    </source>
</evidence>
<gene>
    <name evidence="10" type="primary">lptF</name>
    <name evidence="10" type="ORF">EUB48_10120</name>
</gene>
<evidence type="ECO:0000256" key="3">
    <source>
        <dbReference type="ARBA" id="ARBA00022448"/>
    </source>
</evidence>
<accession>A0A515DB20</accession>
<feature type="transmembrane region" description="Helical" evidence="9">
    <location>
        <begin position="325"/>
        <end position="345"/>
    </location>
</feature>
<dbReference type="Proteomes" id="UP000316798">
    <property type="component" value="Chromosome"/>
</dbReference>
<feature type="transmembrane region" description="Helical" evidence="9">
    <location>
        <begin position="298"/>
        <end position="319"/>
    </location>
</feature>
<evidence type="ECO:0000256" key="6">
    <source>
        <dbReference type="ARBA" id="ARBA00022692"/>
    </source>
</evidence>
<proteinExistence type="predicted"/>
<dbReference type="EMBL" id="CP035503">
    <property type="protein sequence ID" value="QDL37586.1"/>
    <property type="molecule type" value="Genomic_DNA"/>
</dbReference>
<dbReference type="NCBIfam" id="TIGR04407">
    <property type="entry name" value="LptF_YjgP"/>
    <property type="match status" value="1"/>
</dbReference>
<feature type="transmembrane region" description="Helical" evidence="9">
    <location>
        <begin position="12"/>
        <end position="32"/>
    </location>
</feature>
<evidence type="ECO:0000256" key="5">
    <source>
        <dbReference type="ARBA" id="ARBA00022519"/>
    </source>
</evidence>
<dbReference type="InterPro" id="IPR030922">
    <property type="entry name" value="LptF"/>
</dbReference>
<dbReference type="AlphaFoldDB" id="A0A515DB20"/>
<organism evidence="10 11">
    <name type="scientific">Rhodoferax sediminis</name>
    <dbReference type="NCBI Taxonomy" id="2509614"/>
    <lineage>
        <taxon>Bacteria</taxon>
        <taxon>Pseudomonadati</taxon>
        <taxon>Pseudomonadota</taxon>
        <taxon>Betaproteobacteria</taxon>
        <taxon>Burkholderiales</taxon>
        <taxon>Comamonadaceae</taxon>
        <taxon>Rhodoferax</taxon>
    </lineage>
</organism>
<dbReference type="RefSeq" id="WP_142818793.1">
    <property type="nucleotide sequence ID" value="NZ_CP035503.1"/>
</dbReference>
<dbReference type="GO" id="GO:0015920">
    <property type="term" value="P:lipopolysaccharide transport"/>
    <property type="evidence" value="ECO:0007669"/>
    <property type="project" value="TreeGrafter"/>
</dbReference>
<protein>
    <recommendedName>
        <fullName evidence="2">Lipopolysaccharide export system permease protein LptF</fullName>
    </recommendedName>
</protein>
<feature type="transmembrane region" description="Helical" evidence="9">
    <location>
        <begin position="102"/>
        <end position="124"/>
    </location>
</feature>
<evidence type="ECO:0000313" key="10">
    <source>
        <dbReference type="EMBL" id="QDL37586.1"/>
    </source>
</evidence>
<dbReference type="GO" id="GO:0055085">
    <property type="term" value="P:transmembrane transport"/>
    <property type="evidence" value="ECO:0007669"/>
    <property type="project" value="InterPro"/>
</dbReference>
<dbReference type="Pfam" id="PF03739">
    <property type="entry name" value="LptF_LptG"/>
    <property type="match status" value="1"/>
</dbReference>